<evidence type="ECO:0000256" key="1">
    <source>
        <dbReference type="ARBA" id="ARBA00004651"/>
    </source>
</evidence>
<dbReference type="PANTHER" id="PTHR10010">
    <property type="entry name" value="SOLUTE CARRIER FAMILY 34 SODIUM PHOSPHATE , MEMBER 2-RELATED"/>
    <property type="match status" value="1"/>
</dbReference>
<feature type="transmembrane region" description="Helical" evidence="6">
    <location>
        <begin position="134"/>
        <end position="154"/>
    </location>
</feature>
<dbReference type="Proteomes" id="UP000886891">
    <property type="component" value="Unassembled WGS sequence"/>
</dbReference>
<comment type="caution">
    <text evidence="7">The sequence shown here is derived from an EMBL/GenBank/DDBJ whole genome shotgun (WGS) entry which is preliminary data.</text>
</comment>
<dbReference type="GO" id="GO:0044341">
    <property type="term" value="P:sodium-dependent phosphate transport"/>
    <property type="evidence" value="ECO:0007669"/>
    <property type="project" value="InterPro"/>
</dbReference>
<feature type="transmembrane region" description="Helical" evidence="6">
    <location>
        <begin position="211"/>
        <end position="234"/>
    </location>
</feature>
<feature type="transmembrane region" description="Helical" evidence="6">
    <location>
        <begin position="280"/>
        <end position="300"/>
    </location>
</feature>
<evidence type="ECO:0000256" key="2">
    <source>
        <dbReference type="ARBA" id="ARBA00022475"/>
    </source>
</evidence>
<feature type="transmembrane region" description="Helical" evidence="6">
    <location>
        <begin position="48"/>
        <end position="74"/>
    </location>
</feature>
<proteinExistence type="predicted"/>
<sequence length="330" mass="34388">MNTALLLLAGGLGVFLVGMKLIAESMSGLNIDRVRSMFGRLSHRRLPAVGLGAGAAALLQSSSATTVILLGFVNAGVVDLVQATCIIMGANIGTTITAVLISVGTLPIGELFGVMALAGALIVMTAKAPRVKTMGWFVAGTGLLFVGLKVMSIAAGSLAEIPFFQRVLPSLRSPVLLVLAGMAFTAIIQSSTATTGIVITLASLGLMDVTATFAVIMGGNVGTCFTAMLAAVGLDRDTKRAALIHLLFNAFGVLIFLPLIVWGGEWIGSKLLQSMSPASLIAYFHVVFNLVSTVFLLPFVRQFASFSAKLIPDEPTNVILKKSEKFGKTS</sequence>
<dbReference type="GO" id="GO:0005886">
    <property type="term" value="C:plasma membrane"/>
    <property type="evidence" value="ECO:0007669"/>
    <property type="project" value="UniProtKB-SubCell"/>
</dbReference>
<name>A0A9D1SY72_9FIRM</name>
<feature type="transmembrane region" description="Helical" evidence="6">
    <location>
        <begin position="175"/>
        <end position="199"/>
    </location>
</feature>
<accession>A0A9D1SY72</accession>
<evidence type="ECO:0000256" key="6">
    <source>
        <dbReference type="SAM" id="Phobius"/>
    </source>
</evidence>
<reference evidence="7" key="1">
    <citation type="submission" date="2020-10" db="EMBL/GenBank/DDBJ databases">
        <authorList>
            <person name="Gilroy R."/>
        </authorList>
    </citation>
    <scope>NUCLEOTIDE SEQUENCE</scope>
    <source>
        <strain evidence="7">23406</strain>
    </source>
</reference>
<dbReference type="PANTHER" id="PTHR10010:SF46">
    <property type="entry name" value="SODIUM-DEPENDENT PHOSPHATE TRANSPORT PROTEIN 2B"/>
    <property type="match status" value="1"/>
</dbReference>
<gene>
    <name evidence="7" type="ORF">IAB14_04750</name>
</gene>
<keyword evidence="4 6" id="KW-1133">Transmembrane helix</keyword>
<evidence type="ECO:0000256" key="4">
    <source>
        <dbReference type="ARBA" id="ARBA00022989"/>
    </source>
</evidence>
<reference evidence="7" key="2">
    <citation type="journal article" date="2021" name="PeerJ">
        <title>Extensive microbial diversity within the chicken gut microbiome revealed by metagenomics and culture.</title>
        <authorList>
            <person name="Gilroy R."/>
            <person name="Ravi A."/>
            <person name="Getino M."/>
            <person name="Pursley I."/>
            <person name="Horton D.L."/>
            <person name="Alikhan N.F."/>
            <person name="Baker D."/>
            <person name="Gharbi K."/>
            <person name="Hall N."/>
            <person name="Watson M."/>
            <person name="Adriaenssens E.M."/>
            <person name="Foster-Nyarko E."/>
            <person name="Jarju S."/>
            <person name="Secka A."/>
            <person name="Antonio M."/>
            <person name="Oren A."/>
            <person name="Chaudhuri R.R."/>
            <person name="La Ragione R."/>
            <person name="Hildebrand F."/>
            <person name="Pallen M.J."/>
        </authorList>
    </citation>
    <scope>NUCLEOTIDE SEQUENCE</scope>
    <source>
        <strain evidence="7">23406</strain>
    </source>
</reference>
<keyword evidence="2" id="KW-1003">Cell membrane</keyword>
<comment type="subcellular location">
    <subcellularLocation>
        <location evidence="1">Cell membrane</location>
        <topology evidence="1">Multi-pass membrane protein</topology>
    </subcellularLocation>
</comment>
<evidence type="ECO:0000256" key="3">
    <source>
        <dbReference type="ARBA" id="ARBA00022692"/>
    </source>
</evidence>
<evidence type="ECO:0000313" key="7">
    <source>
        <dbReference type="EMBL" id="HIV00401.1"/>
    </source>
</evidence>
<dbReference type="GO" id="GO:0005436">
    <property type="term" value="F:sodium:phosphate symporter activity"/>
    <property type="evidence" value="ECO:0007669"/>
    <property type="project" value="InterPro"/>
</dbReference>
<organism evidence="7 8">
    <name type="scientific">Candidatus Stercoripulliclostridium merdipullorum</name>
    <dbReference type="NCBI Taxonomy" id="2840952"/>
    <lineage>
        <taxon>Bacteria</taxon>
        <taxon>Bacillati</taxon>
        <taxon>Bacillota</taxon>
        <taxon>Clostridia</taxon>
        <taxon>Eubacteriales</taxon>
        <taxon>Candidatus Stercoripulliclostridium</taxon>
    </lineage>
</organism>
<protein>
    <submittedName>
        <fullName evidence="7">Na/Pi cotransporter family protein</fullName>
    </submittedName>
</protein>
<feature type="transmembrane region" description="Helical" evidence="6">
    <location>
        <begin position="108"/>
        <end position="128"/>
    </location>
</feature>
<feature type="transmembrane region" description="Helical" evidence="6">
    <location>
        <begin position="6"/>
        <end position="27"/>
    </location>
</feature>
<feature type="transmembrane region" description="Helical" evidence="6">
    <location>
        <begin position="246"/>
        <end position="268"/>
    </location>
</feature>
<evidence type="ECO:0000256" key="5">
    <source>
        <dbReference type="ARBA" id="ARBA00023136"/>
    </source>
</evidence>
<evidence type="ECO:0000313" key="8">
    <source>
        <dbReference type="Proteomes" id="UP000886891"/>
    </source>
</evidence>
<keyword evidence="5 6" id="KW-0472">Membrane</keyword>
<dbReference type="NCBIfam" id="NF037997">
    <property type="entry name" value="Na_Pi_symport"/>
    <property type="match status" value="1"/>
</dbReference>
<dbReference type="InterPro" id="IPR003841">
    <property type="entry name" value="Na/Pi_transpt"/>
</dbReference>
<keyword evidence="3 6" id="KW-0812">Transmembrane</keyword>
<dbReference type="EMBL" id="DVOH01000037">
    <property type="protein sequence ID" value="HIV00401.1"/>
    <property type="molecule type" value="Genomic_DNA"/>
</dbReference>
<dbReference type="Pfam" id="PF02690">
    <property type="entry name" value="Na_Pi_cotrans"/>
    <property type="match status" value="2"/>
</dbReference>
<feature type="transmembrane region" description="Helical" evidence="6">
    <location>
        <begin position="80"/>
        <end position="101"/>
    </location>
</feature>
<dbReference type="AlphaFoldDB" id="A0A9D1SY72"/>